<reference evidence="28" key="3">
    <citation type="submission" date="2018-12" db="EMBL/GenBank/DDBJ databases">
        <title>G10K-VGP greater horseshoe bat female genome, primary haplotype.</title>
        <authorList>
            <person name="Teeling E."/>
            <person name="Myers G."/>
            <person name="Vernes S."/>
            <person name="Pippel M."/>
            <person name="Winkler S."/>
            <person name="Fedrigo O."/>
            <person name="Rhie A."/>
            <person name="Koren S."/>
            <person name="Phillippy A."/>
            <person name="Lewin H."/>
            <person name="Damas J."/>
            <person name="Howe K."/>
            <person name="Mountcastle J."/>
            <person name="Jarvis E.D."/>
        </authorList>
    </citation>
    <scope>NUCLEOTIDE SEQUENCE [LARGE SCALE GENOMIC DNA]</scope>
</reference>
<dbReference type="GO" id="GO:0006915">
    <property type="term" value="P:apoptotic process"/>
    <property type="evidence" value="ECO:0007669"/>
    <property type="project" value="UniProtKB-KW"/>
</dbReference>
<dbReference type="InterPro" id="IPR000488">
    <property type="entry name" value="Death_dom"/>
</dbReference>
<dbReference type="FunFam" id="1.10.533.10:FF:000058">
    <property type="entry name" value="death domain-containing protein CRADD isoform X1"/>
    <property type="match status" value="1"/>
</dbReference>
<evidence type="ECO:0000256" key="15">
    <source>
        <dbReference type="ARBA" id="ARBA00045700"/>
    </source>
</evidence>
<keyword evidence="11" id="KW-0833">Ubl conjugation pathway</keyword>
<dbReference type="InterPro" id="IPR036860">
    <property type="entry name" value="SH2_dom_sf"/>
</dbReference>
<evidence type="ECO:0000256" key="11">
    <source>
        <dbReference type="ARBA" id="ARBA00022786"/>
    </source>
</evidence>
<keyword evidence="14" id="KW-0539">Nucleus</keyword>
<evidence type="ECO:0000256" key="5">
    <source>
        <dbReference type="ARBA" id="ARBA00022490"/>
    </source>
</evidence>
<evidence type="ECO:0000259" key="24">
    <source>
        <dbReference type="PROSITE" id="PS50017"/>
    </source>
</evidence>
<evidence type="ECO:0000256" key="4">
    <source>
        <dbReference type="ARBA" id="ARBA00021409"/>
    </source>
</evidence>
<feature type="domain" description="SH2" evidence="23">
    <location>
        <begin position="48"/>
        <end position="156"/>
    </location>
</feature>
<dbReference type="Pfam" id="PF00017">
    <property type="entry name" value="SH2"/>
    <property type="match status" value="1"/>
</dbReference>
<dbReference type="Gene3D" id="1.10.750.20">
    <property type="entry name" value="SOCS box"/>
    <property type="match status" value="1"/>
</dbReference>
<dbReference type="CDD" id="cd08319">
    <property type="entry name" value="Death_RAIDD"/>
    <property type="match status" value="1"/>
</dbReference>
<feature type="region of interest" description="Disordered" evidence="22">
    <location>
        <begin position="1"/>
        <end position="32"/>
    </location>
</feature>
<dbReference type="Ensembl" id="ENSRFET00010030133.1">
    <property type="protein sequence ID" value="ENSRFEP00010027750.1"/>
    <property type="gene ID" value="ENSRFEG00010018443.1"/>
</dbReference>
<dbReference type="PANTHER" id="PTHR10155">
    <property type="entry name" value="PHOSPHATIDYLINOSITOL 3-KINASE REGULATORY SUBUNIT"/>
    <property type="match status" value="1"/>
</dbReference>
<dbReference type="GeneTree" id="ENSGT00940000157983"/>
<dbReference type="AlphaFoldDB" id="A0A671FQB2"/>
<dbReference type="Pfam" id="PF00619">
    <property type="entry name" value="CARD"/>
    <property type="match status" value="1"/>
</dbReference>
<dbReference type="GO" id="GO:0005737">
    <property type="term" value="C:cytoplasm"/>
    <property type="evidence" value="ECO:0007669"/>
    <property type="project" value="UniProtKB-SubCell"/>
</dbReference>
<keyword evidence="12" id="KW-0832">Ubl conjugation</keyword>
<reference evidence="27" key="4">
    <citation type="submission" date="2025-08" db="UniProtKB">
        <authorList>
            <consortium name="Ensembl"/>
        </authorList>
    </citation>
    <scope>IDENTIFICATION</scope>
</reference>
<dbReference type="Pfam" id="PF00531">
    <property type="entry name" value="Death"/>
    <property type="match status" value="1"/>
</dbReference>
<organism evidence="27 28">
    <name type="scientific">Rhinolophus ferrumequinum</name>
    <name type="common">Greater horseshoe bat</name>
    <dbReference type="NCBI Taxonomy" id="59479"/>
    <lineage>
        <taxon>Eukaryota</taxon>
        <taxon>Metazoa</taxon>
        <taxon>Chordata</taxon>
        <taxon>Craniata</taxon>
        <taxon>Vertebrata</taxon>
        <taxon>Euteleostomi</taxon>
        <taxon>Mammalia</taxon>
        <taxon>Eutheria</taxon>
        <taxon>Laurasiatheria</taxon>
        <taxon>Chiroptera</taxon>
        <taxon>Yinpterochiroptera</taxon>
        <taxon>Rhinolophoidea</taxon>
        <taxon>Rhinolophidae</taxon>
        <taxon>Rhinolophinae</taxon>
        <taxon>Rhinolophus</taxon>
    </lineage>
</organism>
<evidence type="ECO:0000256" key="21">
    <source>
        <dbReference type="PROSITE-ProRule" id="PRU00191"/>
    </source>
</evidence>
<reference evidence="27" key="5">
    <citation type="submission" date="2025-09" db="UniProtKB">
        <authorList>
            <consortium name="Ensembl"/>
        </authorList>
    </citation>
    <scope>IDENTIFICATION</scope>
</reference>
<dbReference type="GO" id="GO:0046935">
    <property type="term" value="F:1-phosphatidylinositol-3-kinase regulator activity"/>
    <property type="evidence" value="ECO:0007669"/>
    <property type="project" value="TreeGrafter"/>
</dbReference>
<dbReference type="SUPFAM" id="SSF55550">
    <property type="entry name" value="SH2 domain"/>
    <property type="match status" value="1"/>
</dbReference>
<dbReference type="Gene3D" id="1.10.533.10">
    <property type="entry name" value="Death Domain, Fas"/>
    <property type="match status" value="2"/>
</dbReference>
<dbReference type="FunFam" id="3.30.505.10:FF:000049">
    <property type="entry name" value="Suppressor of cytokine signaling 2"/>
    <property type="match status" value="1"/>
</dbReference>
<dbReference type="FunFam" id="1.10.750.20:FF:000002">
    <property type="entry name" value="Suppressor of cytokine signaling 2"/>
    <property type="match status" value="1"/>
</dbReference>
<dbReference type="SUPFAM" id="SSF158235">
    <property type="entry name" value="SOCS box-like"/>
    <property type="match status" value="1"/>
</dbReference>
<reference evidence="27 28" key="1">
    <citation type="journal article" date="2015" name="Annu Rev Anim Biosci">
        <title>The Genome 10K Project: a way forward.</title>
        <authorList>
            <person name="Koepfli K.P."/>
            <person name="Paten B."/>
            <person name="O'Brien S.J."/>
            <person name="Koepfli K.P."/>
            <person name="Paten B."/>
            <person name="Antunes A."/>
            <person name="Belov K."/>
            <person name="Bustamante C."/>
            <person name="Castoe T.A."/>
            <person name="Clawson H."/>
            <person name="Crawford A.J."/>
            <person name="Diekhans M."/>
            <person name="Distel D."/>
            <person name="Durbin R."/>
            <person name="Earl D."/>
            <person name="Fujita M.K."/>
            <person name="Gamble T."/>
            <person name="Georges A."/>
            <person name="Gemmell N."/>
            <person name="Gilbert M.T."/>
            <person name="Graves J.M."/>
            <person name="Green R.E."/>
            <person name="Hickey G."/>
            <person name="Jarvis E.D."/>
            <person name="Johnson W."/>
            <person name="Komissarov A."/>
            <person name="Korf I."/>
            <person name="Kuhn R."/>
            <person name="Larkin D.M."/>
            <person name="Lewin H."/>
            <person name="Lopez J.V."/>
            <person name="Ma J."/>
            <person name="Marques-Bonet T."/>
            <person name="Miller W."/>
            <person name="Murphy R."/>
            <person name="Pevzner P."/>
            <person name="Shapiro B."/>
            <person name="Steiner C."/>
            <person name="Tamazian G."/>
            <person name="Venkatesh B."/>
            <person name="Wang J."/>
            <person name="Wayne R."/>
            <person name="Wiley E."/>
            <person name="Yang H."/>
            <person name="Zhang G."/>
            <person name="Haussler D."/>
            <person name="Ryder O."/>
            <person name="O'Brien S.J."/>
        </authorList>
    </citation>
    <scope>NUCLEOTIDE SEQUENCE</scope>
</reference>
<evidence type="ECO:0000256" key="22">
    <source>
        <dbReference type="SAM" id="MobiDB-lite"/>
    </source>
</evidence>
<accession>A0A671FQB2</accession>
<dbReference type="Proteomes" id="UP000472240">
    <property type="component" value="Chromosome 10"/>
</dbReference>
<dbReference type="PROSITE" id="PS50209">
    <property type="entry name" value="CARD"/>
    <property type="match status" value="1"/>
</dbReference>
<evidence type="ECO:0000256" key="12">
    <source>
        <dbReference type="ARBA" id="ARBA00022843"/>
    </source>
</evidence>
<comment type="subcellular location">
    <subcellularLocation>
        <location evidence="2">Cytoplasm</location>
    </subcellularLocation>
    <subcellularLocation>
        <location evidence="1">Nucleus</location>
    </subcellularLocation>
</comment>
<evidence type="ECO:0000256" key="16">
    <source>
        <dbReference type="ARBA" id="ARBA00046811"/>
    </source>
</evidence>
<dbReference type="GO" id="GO:0009968">
    <property type="term" value="P:negative regulation of signal transduction"/>
    <property type="evidence" value="ECO:0007669"/>
    <property type="project" value="UniProtKB-KW"/>
</dbReference>
<dbReference type="InterPro" id="IPR037926">
    <property type="entry name" value="CRADD_Death"/>
</dbReference>
<comment type="subunit">
    <text evidence="16">Substrate-recognition component of the ECS(SOCS2) complex, composed of SOCS2, CUL5, ELOB, ELOC and RNF7/RBX2. Interacts with IGF1R. Interacts with DCUN1D1.</text>
</comment>
<dbReference type="PANTHER" id="PTHR10155:SF7">
    <property type="entry name" value="SUPPRESSOR OF CYTOKINE SIGNALING 2"/>
    <property type="match status" value="1"/>
</dbReference>
<evidence type="ECO:0000256" key="13">
    <source>
        <dbReference type="ARBA" id="ARBA00022999"/>
    </source>
</evidence>
<evidence type="ECO:0000256" key="14">
    <source>
        <dbReference type="ARBA" id="ARBA00023242"/>
    </source>
</evidence>
<gene>
    <name evidence="27" type="primary">SOCS2</name>
</gene>
<evidence type="ECO:0000259" key="23">
    <source>
        <dbReference type="PROSITE" id="PS50001"/>
    </source>
</evidence>
<feature type="domain" description="CARD" evidence="25">
    <location>
        <begin position="200"/>
        <end position="277"/>
    </location>
</feature>
<dbReference type="PROSITE" id="PS50001">
    <property type="entry name" value="SH2"/>
    <property type="match status" value="1"/>
</dbReference>
<dbReference type="InterPro" id="IPR011029">
    <property type="entry name" value="DEATH-like_dom_sf"/>
</dbReference>
<dbReference type="SMART" id="SM00253">
    <property type="entry name" value="SOCS"/>
    <property type="match status" value="1"/>
</dbReference>
<reference evidence="27 28" key="2">
    <citation type="journal article" date="2018" name="Annu Rev Anim Biosci">
        <title>Bat Biology, Genomes, and the Bat1K Project: To Generate Chromosome-Level Genomes for All Living Bat Species.</title>
        <authorList>
            <person name="Teeling E.C."/>
            <person name="Vernes S.C."/>
            <person name="Davalos L.M."/>
            <person name="Ray D.A."/>
            <person name="Gilbert M.T.P."/>
            <person name="Myers E."/>
        </authorList>
    </citation>
    <scope>NUCLEOTIDE SEQUENCE</scope>
</reference>
<evidence type="ECO:0000256" key="6">
    <source>
        <dbReference type="ARBA" id="ARBA00022499"/>
    </source>
</evidence>
<dbReference type="Pfam" id="PF07525">
    <property type="entry name" value="SOCS_box"/>
    <property type="match status" value="1"/>
</dbReference>
<dbReference type="PROSITE" id="PS50225">
    <property type="entry name" value="SOCS"/>
    <property type="match status" value="1"/>
</dbReference>
<dbReference type="Gene3D" id="3.30.505.10">
    <property type="entry name" value="SH2 domain"/>
    <property type="match status" value="1"/>
</dbReference>
<evidence type="ECO:0000256" key="7">
    <source>
        <dbReference type="ARBA" id="ARBA00022553"/>
    </source>
</evidence>
<dbReference type="SUPFAM" id="SSF47986">
    <property type="entry name" value="DEATH domain"/>
    <property type="match status" value="2"/>
</dbReference>
<dbReference type="PRINTS" id="PR00401">
    <property type="entry name" value="SH2DOMAIN"/>
</dbReference>
<comment type="function">
    <text evidence="15">Substrate-recognition component of a cullin-5-RING E3 ubiquitin-protein ligase complex (ECS complex, also named CRL5 complex), which mediates the ubiquitination and subsequent proteasomal degradation of target proteins, such as EPOR and GHR. Specifically recognizes and binds phosphorylated proteins via its SH2 domain, promoting their ubiquitination. The ECS(SOCS2) complex acts as a key regulator of growth hormone receptor (GHR) levels by mediating ubiquitination and degradation of GHR, following GHR phosphorylation by JAK2. The ECS(SOCS2) also catalyzes ubiquitination and degradation of JAK2-phosphorylated EPOR.</text>
</comment>
<feature type="domain" description="SOCS box" evidence="26">
    <location>
        <begin position="151"/>
        <end position="197"/>
    </location>
</feature>
<dbReference type="GO" id="GO:0016567">
    <property type="term" value="P:protein ubiquitination"/>
    <property type="evidence" value="ECO:0007669"/>
    <property type="project" value="UniProtKB-UniPathway"/>
</dbReference>
<keyword evidence="10" id="KW-0053">Apoptosis</keyword>
<evidence type="ECO:0000256" key="1">
    <source>
        <dbReference type="ARBA" id="ARBA00004123"/>
    </source>
</evidence>
<evidence type="ECO:0000256" key="10">
    <source>
        <dbReference type="ARBA" id="ARBA00022703"/>
    </source>
</evidence>
<evidence type="ECO:0000256" key="8">
    <source>
        <dbReference type="ARBA" id="ARBA00022604"/>
    </source>
</evidence>
<dbReference type="FunFam" id="1.10.533.10:FF:000007">
    <property type="entry name" value="death domain-containing protein CRADD isoform X1"/>
    <property type="match status" value="1"/>
</dbReference>
<dbReference type="GO" id="GO:0035556">
    <property type="term" value="P:intracellular signal transduction"/>
    <property type="evidence" value="ECO:0007669"/>
    <property type="project" value="InterPro"/>
</dbReference>
<dbReference type="InterPro" id="IPR000980">
    <property type="entry name" value="SH2"/>
</dbReference>
<dbReference type="GO" id="GO:0070513">
    <property type="term" value="F:death domain binding"/>
    <property type="evidence" value="ECO:0007669"/>
    <property type="project" value="InterPro"/>
</dbReference>
<dbReference type="GO" id="GO:0046854">
    <property type="term" value="P:phosphatidylinositol phosphate biosynthetic process"/>
    <property type="evidence" value="ECO:0007669"/>
    <property type="project" value="TreeGrafter"/>
</dbReference>
<evidence type="ECO:0000256" key="18">
    <source>
        <dbReference type="ARBA" id="ARBA00062557"/>
    </source>
</evidence>
<keyword evidence="6" id="KW-1017">Isopeptide bond</keyword>
<comment type="subunit">
    <text evidence="18">Forms a complex named the PIDDosome with PIDD1 and CASP2. Interacts (via Death domain) with RIPK1 (via Death domain); the interaction is direct. Interacts with TRADD. Interacts with TNFRSF1A.</text>
</comment>
<sequence>MTLRCLEPSGNGAEGTRSQWGTAGSAEEPSPESARLAKALRELSQTGWYWGSMTVNEAKEKLKEAPEGTFLIRDSSHSDYLLTISVKTSAGPTNLRIEYHDGKFRLDSIICVKSKLKQFDSVVHLIDYYVQMCKDKRTGPEAPRNGTVHLYLTKPLYASAPPLQHLCRLTINKCTATIWGLPLPTRLKDYLEEYKFQGEMEARDKQVLRSLRLDLGAEVLVDGLVLQYLYQEGVLTENHVQEIKAQATGLRKTMLLLDILPSRGPKAFDAFLDSLQEFPWVREKLEKAREEAITELPADDGIAGIPPHVLNSSPSDRQINQLAQRLGPEWEPVVLSLGLSQTDIYRCKANHPHNVQSQMVEAFIRWRQRFGKEATFQNLHRGLRMAEADPSMLQHMLE</sequence>
<evidence type="ECO:0000256" key="3">
    <source>
        <dbReference type="ARBA" id="ARBA00004906"/>
    </source>
</evidence>
<evidence type="ECO:0000259" key="26">
    <source>
        <dbReference type="PROSITE" id="PS50225"/>
    </source>
</evidence>
<keyword evidence="7" id="KW-0597">Phosphoprotein</keyword>
<dbReference type="CDD" id="cd10383">
    <property type="entry name" value="SH2_SOCS2"/>
    <property type="match status" value="1"/>
</dbReference>
<dbReference type="SMART" id="SM00114">
    <property type="entry name" value="CARD"/>
    <property type="match status" value="1"/>
</dbReference>
<dbReference type="GO" id="GO:0005942">
    <property type="term" value="C:phosphatidylinositol 3-kinase complex"/>
    <property type="evidence" value="ECO:0007669"/>
    <property type="project" value="TreeGrafter"/>
</dbReference>
<proteinExistence type="predicted"/>
<evidence type="ECO:0000259" key="25">
    <source>
        <dbReference type="PROSITE" id="PS50209"/>
    </source>
</evidence>
<dbReference type="PROSITE" id="PS50017">
    <property type="entry name" value="DEATH_DOMAIN"/>
    <property type="match status" value="1"/>
</dbReference>
<protein>
    <recommendedName>
        <fullName evidence="19">Death domain-containing protein CRADD</fullName>
    </recommendedName>
    <alternativeName>
        <fullName evidence="20">Caspase and RIP adapter with death domain</fullName>
    </alternativeName>
    <alternativeName>
        <fullName evidence="4">Suppressor of cytokine signaling 2</fullName>
    </alternativeName>
</protein>
<dbReference type="SMART" id="SM00005">
    <property type="entry name" value="DEATH"/>
    <property type="match status" value="1"/>
</dbReference>
<dbReference type="GO" id="GO:0043065">
    <property type="term" value="P:positive regulation of apoptotic process"/>
    <property type="evidence" value="ECO:0007669"/>
    <property type="project" value="UniProtKB-ARBA"/>
</dbReference>
<keyword evidence="8" id="KW-0341">Growth regulation</keyword>
<dbReference type="GO" id="GO:0005634">
    <property type="term" value="C:nucleus"/>
    <property type="evidence" value="ECO:0007669"/>
    <property type="project" value="UniProtKB-SubCell"/>
</dbReference>
<evidence type="ECO:0000256" key="19">
    <source>
        <dbReference type="ARBA" id="ARBA00067501"/>
    </source>
</evidence>
<feature type="domain" description="Death" evidence="24">
    <location>
        <begin position="315"/>
        <end position="384"/>
    </location>
</feature>
<keyword evidence="28" id="KW-1185">Reference proteome</keyword>
<dbReference type="InterPro" id="IPR042148">
    <property type="entry name" value="CARD_RAIDD"/>
</dbReference>
<dbReference type="InterPro" id="IPR035862">
    <property type="entry name" value="SOCS2_SH2"/>
</dbReference>
<evidence type="ECO:0000256" key="9">
    <source>
        <dbReference type="ARBA" id="ARBA00022700"/>
    </source>
</evidence>
<keyword evidence="9" id="KW-0734">Signal transduction inhibitor</keyword>
<dbReference type="InterPro" id="IPR001315">
    <property type="entry name" value="CARD"/>
</dbReference>
<dbReference type="InParanoid" id="A0A671FQB2"/>
<dbReference type="CDD" id="cd08327">
    <property type="entry name" value="CARD_RAIDD"/>
    <property type="match status" value="1"/>
</dbReference>
<evidence type="ECO:0000256" key="20">
    <source>
        <dbReference type="ARBA" id="ARBA00078018"/>
    </source>
</evidence>
<keyword evidence="13 21" id="KW-0727">SH2 domain</keyword>
<evidence type="ECO:0000313" key="28">
    <source>
        <dbReference type="Proteomes" id="UP000472240"/>
    </source>
</evidence>
<evidence type="ECO:0000256" key="2">
    <source>
        <dbReference type="ARBA" id="ARBA00004496"/>
    </source>
</evidence>
<dbReference type="UniPathway" id="UPA00143"/>
<dbReference type="InterPro" id="IPR001496">
    <property type="entry name" value="SOCS_box"/>
</dbReference>
<dbReference type="SMART" id="SM00252">
    <property type="entry name" value="SH2"/>
    <property type="match status" value="1"/>
</dbReference>
<dbReference type="InterPro" id="IPR036036">
    <property type="entry name" value="SOCS_box-like_dom_sf"/>
</dbReference>
<name>A0A671FQB2_RHIFE</name>
<dbReference type="FunCoup" id="A0A671FQB2">
    <property type="interactions" value="121"/>
</dbReference>
<dbReference type="SMART" id="SM00969">
    <property type="entry name" value="SOCS_box"/>
    <property type="match status" value="1"/>
</dbReference>
<evidence type="ECO:0000313" key="27">
    <source>
        <dbReference type="Ensembl" id="ENSRFEP00010027750.1"/>
    </source>
</evidence>
<evidence type="ECO:0000256" key="17">
    <source>
        <dbReference type="ARBA" id="ARBA00054016"/>
    </source>
</evidence>
<comment type="pathway">
    <text evidence="3">Protein modification; protein ubiquitination.</text>
</comment>
<keyword evidence="5" id="KW-0963">Cytoplasm</keyword>
<comment type="function">
    <text evidence="17">Adapter protein that associates with PIDD1 and the caspase CASP2 to form the PIDDosome, a complex that activates CASP2 and triggers apoptosis. Also recruits CASP2 to the TNFR-1 signaling complex through its interaction with RIPK1 and TRADD and may play a role in the tumor necrosis factor-mediated signaling pathway.</text>
</comment>